<dbReference type="InterPro" id="IPR014820">
    <property type="entry name" value="PriCT_1"/>
</dbReference>
<dbReference type="InterPro" id="IPR045455">
    <property type="entry name" value="NrS-1_pol-like_helicase"/>
</dbReference>
<evidence type="ECO:0000313" key="5">
    <source>
        <dbReference type="EMBL" id="ALS56079.1"/>
    </source>
</evidence>
<dbReference type="NCBIfam" id="TIGR01613">
    <property type="entry name" value="primase_Cterm"/>
    <property type="match status" value="1"/>
</dbReference>
<reference evidence="5" key="1">
    <citation type="journal article" date="2016" name="ISME J.">
        <title>Functional metagenomic screen reveals new and diverse microbial rhodopsins.</title>
        <authorList>
            <person name="Pushkarev A."/>
            <person name="Beja O."/>
        </authorList>
    </citation>
    <scope>NUCLEOTIDE SEQUENCE</scope>
</reference>
<keyword evidence="1" id="KW-0547">Nucleotide-binding</keyword>
<dbReference type="InterPro" id="IPR006500">
    <property type="entry name" value="Helicase_put_C_phage/plasmid"/>
</dbReference>
<dbReference type="PANTHER" id="PTHR35372:SF2">
    <property type="entry name" value="SF3 HELICASE DOMAIN-CONTAINING PROTEIN"/>
    <property type="match status" value="1"/>
</dbReference>
<dbReference type="CDD" id="cd04859">
    <property type="entry name" value="Prim_Pol"/>
    <property type="match status" value="1"/>
</dbReference>
<dbReference type="Gene3D" id="3.30.720.160">
    <property type="entry name" value="Bifunctional DNA primase/polymerase, N-terminal"/>
    <property type="match status" value="1"/>
</dbReference>
<evidence type="ECO:0000256" key="1">
    <source>
        <dbReference type="ARBA" id="ARBA00022741"/>
    </source>
</evidence>
<dbReference type="SMART" id="SM00942">
    <property type="entry name" value="PriCT_1"/>
    <property type="match status" value="1"/>
</dbReference>
<dbReference type="GO" id="GO:0005524">
    <property type="term" value="F:ATP binding"/>
    <property type="evidence" value="ECO:0007669"/>
    <property type="project" value="UniProtKB-KW"/>
</dbReference>
<evidence type="ECO:0000256" key="3">
    <source>
        <dbReference type="ARBA" id="ARBA00022840"/>
    </source>
</evidence>
<dbReference type="EMBL" id="KT201086">
    <property type="protein sequence ID" value="ALS56079.1"/>
    <property type="molecule type" value="Genomic_DNA"/>
</dbReference>
<dbReference type="Pfam" id="PF19263">
    <property type="entry name" value="DUF5906"/>
    <property type="match status" value="1"/>
</dbReference>
<dbReference type="InterPro" id="IPR014818">
    <property type="entry name" value="Phage/plasmid_primase_P4_C"/>
</dbReference>
<dbReference type="Pfam" id="PF08706">
    <property type="entry name" value="D5_N"/>
    <property type="match status" value="1"/>
</dbReference>
<keyword evidence="2" id="KW-0378">Hydrolase</keyword>
<dbReference type="SUPFAM" id="SSF56747">
    <property type="entry name" value="Prim-pol domain"/>
    <property type="match status" value="1"/>
</dbReference>
<accession>A0A0U2VXQ9</accession>
<dbReference type="PANTHER" id="PTHR35372">
    <property type="entry name" value="ATP BINDING PROTEIN-RELATED"/>
    <property type="match status" value="1"/>
</dbReference>
<dbReference type="GO" id="GO:0016787">
    <property type="term" value="F:hydrolase activity"/>
    <property type="evidence" value="ECO:0007669"/>
    <property type="project" value="UniProtKB-KW"/>
</dbReference>
<dbReference type="Gene3D" id="3.40.50.300">
    <property type="entry name" value="P-loop containing nucleotide triphosphate hydrolases"/>
    <property type="match status" value="1"/>
</dbReference>
<dbReference type="PROSITE" id="PS51206">
    <property type="entry name" value="SF3_HELICASE_1"/>
    <property type="match status" value="1"/>
</dbReference>
<dbReference type="SMART" id="SM00885">
    <property type="entry name" value="D5_N"/>
    <property type="match status" value="1"/>
</dbReference>
<dbReference type="AlphaFoldDB" id="A0A0U2VXQ9"/>
<organism evidence="5">
    <name type="scientific">uncultured bacterium EIL80B09</name>
    <dbReference type="NCBI Taxonomy" id="1768206"/>
    <lineage>
        <taxon>Bacteria</taxon>
        <taxon>environmental samples</taxon>
    </lineage>
</organism>
<sequence>MTINNLQPALELWDNGFNIIPIKSDPITPTPKNPAEDFRNFKTPFGKWQQYQINRETREVVKKWYEDRPYLNIGIITNGLLVVDADTDEGVRWCKDNLSIGIYSVTAKGAHFYFKQPKKLSVNCEIKNNKCGIDIKADGGLVVAPPSVHGSGKFYRWSSDETPMFNDIPEMSLTVYQVLQEHLSSNEKCISPHRNQNQILILNQNSQVSKDFSLPVEVGRRNDALARLTGSLLGRGFLVDQIHLETTKWNNKNSNPLSEDERNTTVESIIRTNDRENLLKIITGTSGDQYPSETLNILHKIVSRGERGSAEILLDQFKDVTLYNHDSKEWLKYDNGVWIKDSIKNITWRSQEFLLEVFSKSAQLSFGIEYRFRQNAFHDSEDNSGLNKEIRKYKKFTADFSKAKRSIGQKKTIENVLLLLATEKDIGTATTDFDQHPLLINLQNGYYDLEQGQFYDSDPKKRFLCQFRTKYIPEAKPEKWIKFLETILEGDLERIEYIQKLVGISLIGKADFQAVIFCFGDGRNGKSTFIETLRRLFGDYFGNITSETLLSSGSYSRNTSDYDMADLFGKRMVVGDELSRDREFNESLLKKLTGGDEIKARQPREKFINFSPTHTLWMFGNHKPRITGTDEGIWRRIKLIPFEYKIPDEELKDQSVIFKEFELEFPGILNWAIEGYRKYQSEGVEEPKVVLDAIKEYRSDSDTLGRFMEECCTTSESSISTKDLFKAYESWCSSNSEYKQHQQQSSLTLELKKKGFN</sequence>
<keyword evidence="3" id="KW-0067">ATP-binding</keyword>
<name>A0A0U2VXQ9_9BACT</name>
<evidence type="ECO:0000256" key="2">
    <source>
        <dbReference type="ARBA" id="ARBA00022801"/>
    </source>
</evidence>
<feature type="domain" description="SF3 helicase" evidence="4">
    <location>
        <begin position="493"/>
        <end position="655"/>
    </location>
</feature>
<protein>
    <submittedName>
        <fullName evidence="5">Putative primase</fullName>
    </submittedName>
</protein>
<dbReference type="SUPFAM" id="SSF52540">
    <property type="entry name" value="P-loop containing nucleoside triphosphate hydrolases"/>
    <property type="match status" value="1"/>
</dbReference>
<dbReference type="InterPro" id="IPR051620">
    <property type="entry name" value="ORF904-like_C"/>
</dbReference>
<evidence type="ECO:0000259" key="4">
    <source>
        <dbReference type="PROSITE" id="PS51206"/>
    </source>
</evidence>
<dbReference type="InterPro" id="IPR027417">
    <property type="entry name" value="P-loop_NTPase"/>
</dbReference>
<proteinExistence type="predicted"/>
<dbReference type="InterPro" id="IPR014015">
    <property type="entry name" value="Helicase_SF3_DNA-vir"/>
</dbReference>
<dbReference type="SMART" id="SM00943">
    <property type="entry name" value="Prim-Pol"/>
    <property type="match status" value="1"/>
</dbReference>
<dbReference type="Pfam" id="PF09250">
    <property type="entry name" value="Prim-Pol"/>
    <property type="match status" value="1"/>
</dbReference>
<dbReference type="InterPro" id="IPR015330">
    <property type="entry name" value="DNA_primase/pol_bifunc_N"/>
</dbReference>
<dbReference type="Pfam" id="PF08708">
    <property type="entry name" value="PriCT_1"/>
    <property type="match status" value="1"/>
</dbReference>